<comment type="similarity">
    <text evidence="1 7">Belongs to the 5-formyltetrahydrofolate cyclo-ligase family.</text>
</comment>
<name>A0AAD5TE65_9FUNG</name>
<dbReference type="InterPro" id="IPR002698">
    <property type="entry name" value="FTHF_cligase"/>
</dbReference>
<evidence type="ECO:0000256" key="3">
    <source>
        <dbReference type="ARBA" id="ARBA00022840"/>
    </source>
</evidence>
<dbReference type="InterPro" id="IPR037171">
    <property type="entry name" value="NagB/RpiA_transferase-like"/>
</dbReference>
<dbReference type="PIRSF" id="PIRSF006806">
    <property type="entry name" value="FTHF_cligase"/>
    <property type="match status" value="1"/>
</dbReference>
<dbReference type="PANTHER" id="PTHR23407:SF1">
    <property type="entry name" value="5-FORMYLTETRAHYDROFOLATE CYCLO-LIGASE"/>
    <property type="match status" value="1"/>
</dbReference>
<keyword evidence="7" id="KW-0479">Metal-binding</keyword>
<evidence type="ECO:0000256" key="1">
    <source>
        <dbReference type="ARBA" id="ARBA00010638"/>
    </source>
</evidence>
<protein>
    <recommendedName>
        <fullName evidence="5 7">5-formyltetrahydrofolate cyclo-ligase</fullName>
        <ecNumber evidence="5 7">6.3.3.2</ecNumber>
    </recommendedName>
</protein>
<dbReference type="AlphaFoldDB" id="A0AAD5TE65"/>
<dbReference type="GO" id="GO:0005739">
    <property type="term" value="C:mitochondrion"/>
    <property type="evidence" value="ECO:0007669"/>
    <property type="project" value="TreeGrafter"/>
</dbReference>
<evidence type="ECO:0000256" key="6">
    <source>
        <dbReference type="PIRSR" id="PIRSR006806-1"/>
    </source>
</evidence>
<dbReference type="EC" id="6.3.3.2" evidence="5 7"/>
<dbReference type="NCBIfam" id="TIGR02727">
    <property type="entry name" value="MTHFS_bact"/>
    <property type="match status" value="1"/>
</dbReference>
<reference evidence="8" key="1">
    <citation type="submission" date="2020-05" db="EMBL/GenBank/DDBJ databases">
        <title>Phylogenomic resolution of chytrid fungi.</title>
        <authorList>
            <person name="Stajich J.E."/>
            <person name="Amses K."/>
            <person name="Simmons R."/>
            <person name="Seto K."/>
            <person name="Myers J."/>
            <person name="Bonds A."/>
            <person name="Quandt C.A."/>
            <person name="Barry K."/>
            <person name="Liu P."/>
            <person name="Grigoriev I."/>
            <person name="Longcore J.E."/>
            <person name="James T.Y."/>
        </authorList>
    </citation>
    <scope>NUCLEOTIDE SEQUENCE</scope>
    <source>
        <strain evidence="8">JEL0379</strain>
    </source>
</reference>
<comment type="caution">
    <text evidence="8">The sequence shown here is derived from an EMBL/GenBank/DDBJ whole genome shotgun (WGS) entry which is preliminary data.</text>
</comment>
<keyword evidence="2 6" id="KW-0547">Nucleotide-binding</keyword>
<dbReference type="GO" id="GO:0030272">
    <property type="term" value="F:5-formyltetrahydrofolate cyclo-ligase activity"/>
    <property type="evidence" value="ECO:0007669"/>
    <property type="project" value="UniProtKB-EC"/>
</dbReference>
<feature type="binding site" evidence="6">
    <location>
        <begin position="149"/>
        <end position="166"/>
    </location>
    <ligand>
        <name>ATP</name>
        <dbReference type="ChEBI" id="CHEBI:30616"/>
    </ligand>
</feature>
<dbReference type="GO" id="GO:0005524">
    <property type="term" value="F:ATP binding"/>
    <property type="evidence" value="ECO:0007669"/>
    <property type="project" value="UniProtKB-KW"/>
</dbReference>
<keyword evidence="3 6" id="KW-0067">ATP-binding</keyword>
<dbReference type="GO" id="GO:0009396">
    <property type="term" value="P:folic acid-containing compound biosynthetic process"/>
    <property type="evidence" value="ECO:0007669"/>
    <property type="project" value="TreeGrafter"/>
</dbReference>
<keyword evidence="7" id="KW-0460">Magnesium</keyword>
<gene>
    <name evidence="8" type="ORF">HDU87_007622</name>
</gene>
<dbReference type="Pfam" id="PF01812">
    <property type="entry name" value="5-FTHF_cyc-lig"/>
    <property type="match status" value="1"/>
</dbReference>
<dbReference type="SUPFAM" id="SSF100950">
    <property type="entry name" value="NagB/RpiA/CoA transferase-like"/>
    <property type="match status" value="1"/>
</dbReference>
<feature type="binding site" evidence="6">
    <location>
        <position position="67"/>
    </location>
    <ligand>
        <name>substrate</name>
    </ligand>
</feature>
<evidence type="ECO:0000313" key="8">
    <source>
        <dbReference type="EMBL" id="KAJ3173353.1"/>
    </source>
</evidence>
<comment type="catalytic activity">
    <reaction evidence="4 7">
        <text>(6S)-5-formyl-5,6,7,8-tetrahydrofolate + ATP = (6R)-5,10-methenyltetrahydrofolate + ADP + phosphate</text>
        <dbReference type="Rhea" id="RHEA:10488"/>
        <dbReference type="ChEBI" id="CHEBI:30616"/>
        <dbReference type="ChEBI" id="CHEBI:43474"/>
        <dbReference type="ChEBI" id="CHEBI:57455"/>
        <dbReference type="ChEBI" id="CHEBI:57457"/>
        <dbReference type="ChEBI" id="CHEBI:456216"/>
        <dbReference type="EC" id="6.3.3.2"/>
    </reaction>
</comment>
<comment type="cofactor">
    <cofactor evidence="7">
        <name>Mg(2+)</name>
        <dbReference type="ChEBI" id="CHEBI:18420"/>
    </cofactor>
</comment>
<evidence type="ECO:0000256" key="2">
    <source>
        <dbReference type="ARBA" id="ARBA00022741"/>
    </source>
</evidence>
<dbReference type="InterPro" id="IPR024185">
    <property type="entry name" value="FTHF_cligase-like_sf"/>
</dbReference>
<dbReference type="Gene3D" id="3.40.50.10420">
    <property type="entry name" value="NagB/RpiA/CoA transferase-like"/>
    <property type="match status" value="1"/>
</dbReference>
<dbReference type="GO" id="GO:0046872">
    <property type="term" value="F:metal ion binding"/>
    <property type="evidence" value="ECO:0007669"/>
    <property type="project" value="UniProtKB-KW"/>
</dbReference>
<dbReference type="GO" id="GO:0035999">
    <property type="term" value="P:tetrahydrofolate interconversion"/>
    <property type="evidence" value="ECO:0007669"/>
    <property type="project" value="TreeGrafter"/>
</dbReference>
<dbReference type="EMBL" id="JADGJQ010000071">
    <property type="protein sequence ID" value="KAJ3173353.1"/>
    <property type="molecule type" value="Genomic_DNA"/>
</dbReference>
<dbReference type="PANTHER" id="PTHR23407">
    <property type="entry name" value="ATPASE INHIBITOR/5-FORMYLTETRAHYDROFOLATE CYCLO-LIGASE"/>
    <property type="match status" value="1"/>
</dbReference>
<evidence type="ECO:0000256" key="4">
    <source>
        <dbReference type="ARBA" id="ARBA00036539"/>
    </source>
</evidence>
<keyword evidence="9" id="KW-1185">Reference proteome</keyword>
<feature type="binding site" evidence="6">
    <location>
        <position position="61"/>
    </location>
    <ligand>
        <name>substrate</name>
    </ligand>
</feature>
<evidence type="ECO:0000256" key="7">
    <source>
        <dbReference type="RuleBase" id="RU361279"/>
    </source>
</evidence>
<evidence type="ECO:0000256" key="5">
    <source>
        <dbReference type="ARBA" id="ARBA00038966"/>
    </source>
</evidence>
<dbReference type="Proteomes" id="UP001212152">
    <property type="component" value="Unassembled WGS sequence"/>
</dbReference>
<accession>A0AAD5TE65</accession>
<feature type="binding site" evidence="6">
    <location>
        <begin position="15"/>
        <end position="19"/>
    </location>
    <ligand>
        <name>ATP</name>
        <dbReference type="ChEBI" id="CHEBI:30616"/>
    </ligand>
</feature>
<proteinExistence type="inferred from homology"/>
<sequence>MNTAKMDHGALRAVKQALRKSMRAKLAILPKDLVVKETQAVVNRLFAMPEYQRSRSISVYISMSTGEISTSAIIEDILGNNKRCYIPRCDGETMDMVRLTSLEDFRSLPLNKWQIPEPLLTEARENALDQDGLDLIIVPGLAFDKNGWRLGHGKGFGLFPRGDRYYDRYFAKVAEWSALSGRPLPVTIALSLSAQMVDGHVPREDFDQKPHFLLTPTGVIH</sequence>
<organism evidence="8 9">
    <name type="scientific">Geranomyces variabilis</name>
    <dbReference type="NCBI Taxonomy" id="109894"/>
    <lineage>
        <taxon>Eukaryota</taxon>
        <taxon>Fungi</taxon>
        <taxon>Fungi incertae sedis</taxon>
        <taxon>Chytridiomycota</taxon>
        <taxon>Chytridiomycota incertae sedis</taxon>
        <taxon>Chytridiomycetes</taxon>
        <taxon>Spizellomycetales</taxon>
        <taxon>Powellomycetaceae</taxon>
        <taxon>Geranomyces</taxon>
    </lineage>
</organism>
<evidence type="ECO:0000313" key="9">
    <source>
        <dbReference type="Proteomes" id="UP001212152"/>
    </source>
</evidence>